<evidence type="ECO:0000256" key="5">
    <source>
        <dbReference type="ARBA" id="ARBA00022884"/>
    </source>
</evidence>
<keyword evidence="5" id="KW-0694">RNA-binding</keyword>
<dbReference type="GO" id="GO:0004540">
    <property type="term" value="F:RNA nuclease activity"/>
    <property type="evidence" value="ECO:0007669"/>
    <property type="project" value="InterPro"/>
</dbReference>
<evidence type="ECO:0000256" key="2">
    <source>
        <dbReference type="ARBA" id="ARBA00022723"/>
    </source>
</evidence>
<keyword evidence="3 7" id="KW-0378">Hydrolase</keyword>
<dbReference type="GO" id="GO:0003723">
    <property type="term" value="F:RNA binding"/>
    <property type="evidence" value="ECO:0007669"/>
    <property type="project" value="UniProtKB-KW"/>
</dbReference>
<evidence type="ECO:0000259" key="6">
    <source>
        <dbReference type="Pfam" id="PF10150"/>
    </source>
</evidence>
<accession>E0NLY0</accession>
<sequence>MIYIDSKSEQIFIYRDRLEEIFEFGEKNILDNIYLGRVVEYNSSLEAYFVDIGRTKVYLKKSDSGPLNIGSKTLLQISKMTEDKFPKAVVDFTIPGRYMVKIGGENKFSKKLSKEEVEDLKKYSFEGVLFRTEAKSATEEELLNEYEKINSIYNMVGYEKDFEPAPRLLYRRDVVDEVVGRYDEDIITNDREIYKKYKNNYKIEYDKNFEIKYSKIYLDYLKLFEEKVELKSGGNIVIEDTTALTVIDVNSDKNWDTSMKNLALSTNREAIEEIMWQVKLRNISGIIIVDFINMKDQKDREKILNFAKKLNSTMNLKLSIHGFTKLGLLEISRQNMGERRKFDEV</sequence>
<keyword evidence="2" id="KW-0479">Metal-binding</keyword>
<comment type="cofactor">
    <cofactor evidence="1">
        <name>Mg(2+)</name>
        <dbReference type="ChEBI" id="CHEBI:18420"/>
    </cofactor>
</comment>
<keyword evidence="8" id="KW-1185">Reference proteome</keyword>
<feature type="domain" description="RNA-binding protein AU-1/Ribonuclease E/G" evidence="6">
    <location>
        <begin position="93"/>
        <end position="335"/>
    </location>
</feature>
<dbReference type="EC" id="3.1.4.-" evidence="7"/>
<proteinExistence type="predicted"/>
<comment type="caution">
    <text evidence="7">The sequence shown here is derived from an EMBL/GenBank/DDBJ whole genome shotgun (WGS) entry which is preliminary data.</text>
</comment>
<dbReference type="Gene3D" id="2.40.50.140">
    <property type="entry name" value="Nucleic acid-binding proteins"/>
    <property type="match status" value="1"/>
</dbReference>
<dbReference type="GO" id="GO:0006364">
    <property type="term" value="P:rRNA processing"/>
    <property type="evidence" value="ECO:0007669"/>
    <property type="project" value="TreeGrafter"/>
</dbReference>
<dbReference type="GO" id="GO:0016787">
    <property type="term" value="F:hydrolase activity"/>
    <property type="evidence" value="ECO:0007669"/>
    <property type="project" value="UniProtKB-KW"/>
</dbReference>
<dbReference type="GO" id="GO:0005737">
    <property type="term" value="C:cytoplasm"/>
    <property type="evidence" value="ECO:0007669"/>
    <property type="project" value="TreeGrafter"/>
</dbReference>
<reference evidence="7 8" key="1">
    <citation type="submission" date="2010-07" db="EMBL/GenBank/DDBJ databases">
        <authorList>
            <person name="Muzny D."/>
            <person name="Qin X."/>
            <person name="Deng J."/>
            <person name="Jiang H."/>
            <person name="Liu Y."/>
            <person name="Qu J."/>
            <person name="Song X.-Z."/>
            <person name="Zhang L."/>
            <person name="Thornton R."/>
            <person name="Coyle M."/>
            <person name="Francisco L."/>
            <person name="Jackson L."/>
            <person name="Javaid M."/>
            <person name="Korchina V."/>
            <person name="Kovar C."/>
            <person name="Mata R."/>
            <person name="Mathew T."/>
            <person name="Ngo R."/>
            <person name="Nguyen L."/>
            <person name="Nguyen N."/>
            <person name="Okwuonu G."/>
            <person name="Ongeri F."/>
            <person name="Pham C."/>
            <person name="Simmons D."/>
            <person name="Wilczek-Boney K."/>
            <person name="Hale W."/>
            <person name="Jakkamsetti A."/>
            <person name="Pham P."/>
            <person name="Ruth R."/>
            <person name="San Lucas F."/>
            <person name="Warren J."/>
            <person name="Zhang J."/>
            <person name="Zhao Z."/>
            <person name="Zhou C."/>
            <person name="Zhu D."/>
            <person name="Lee S."/>
            <person name="Bess C."/>
            <person name="Blankenburg K."/>
            <person name="Forbes L."/>
            <person name="Fu Q."/>
            <person name="Gubbala S."/>
            <person name="Hirani K."/>
            <person name="Jayaseelan J.C."/>
            <person name="Lara F."/>
            <person name="Munidasa M."/>
            <person name="Palculict T."/>
            <person name="Patil S."/>
            <person name="Pu L.-L."/>
            <person name="Saada N."/>
            <person name="Tang L."/>
            <person name="Weissenberger G."/>
            <person name="Zhu Y."/>
            <person name="Hemphill L."/>
            <person name="Shang Y."/>
            <person name="Youmans B."/>
            <person name="Ayvaz T."/>
            <person name="Ross M."/>
            <person name="Santibanez J."/>
            <person name="Aqrawi P."/>
            <person name="Gross S."/>
            <person name="Joshi V."/>
            <person name="Fowler G."/>
            <person name="Nazareth L."/>
            <person name="Reid J."/>
            <person name="Worley K."/>
            <person name="Petrosino J."/>
            <person name="Highlander S."/>
            <person name="Gibbs R."/>
        </authorList>
    </citation>
    <scope>NUCLEOTIDE SEQUENCE [LARGE SCALE GENOMIC DNA]</scope>
    <source>
        <strain evidence="7 8">ATCC BAA-1640</strain>
    </source>
</reference>
<dbReference type="InterPro" id="IPR012340">
    <property type="entry name" value="NA-bd_OB-fold"/>
</dbReference>
<dbReference type="eggNOG" id="COG1530">
    <property type="taxonomic scope" value="Bacteria"/>
</dbReference>
<dbReference type="RefSeq" id="WP_008901894.1">
    <property type="nucleotide sequence ID" value="NZ_GL397071.1"/>
</dbReference>
<evidence type="ECO:0000313" key="7">
    <source>
        <dbReference type="EMBL" id="EFM25191.1"/>
    </source>
</evidence>
<dbReference type="Pfam" id="PF10150">
    <property type="entry name" value="RNase_E_G"/>
    <property type="match status" value="1"/>
</dbReference>
<evidence type="ECO:0000256" key="4">
    <source>
        <dbReference type="ARBA" id="ARBA00022842"/>
    </source>
</evidence>
<dbReference type="HOGENOM" id="CLU_003468_5_3_9"/>
<dbReference type="STRING" id="862517.HMPREF9225_1080"/>
<dbReference type="PANTHER" id="PTHR30001:SF0">
    <property type="entry name" value="RIBONUCLEASE G"/>
    <property type="match status" value="1"/>
</dbReference>
<dbReference type="InterPro" id="IPR019307">
    <property type="entry name" value="RNA-bd_AU-1/RNase_E/G"/>
</dbReference>
<dbReference type="InterPro" id="IPR004659">
    <property type="entry name" value="RNase_E/G"/>
</dbReference>
<dbReference type="PANTHER" id="PTHR30001">
    <property type="entry name" value="RIBONUCLEASE"/>
    <property type="match status" value="1"/>
</dbReference>
<keyword evidence="4" id="KW-0460">Magnesium</keyword>
<evidence type="ECO:0000313" key="8">
    <source>
        <dbReference type="Proteomes" id="UP000003280"/>
    </source>
</evidence>
<gene>
    <name evidence="7" type="ORF">HMPREF9225_1080</name>
</gene>
<dbReference type="Proteomes" id="UP000003280">
    <property type="component" value="Unassembled WGS sequence"/>
</dbReference>
<evidence type="ECO:0000256" key="1">
    <source>
        <dbReference type="ARBA" id="ARBA00001946"/>
    </source>
</evidence>
<organism evidence="7 8">
    <name type="scientific">Peptoniphilus duerdenii ATCC BAA-1640</name>
    <dbReference type="NCBI Taxonomy" id="862517"/>
    <lineage>
        <taxon>Bacteria</taxon>
        <taxon>Bacillati</taxon>
        <taxon>Bacillota</taxon>
        <taxon>Tissierellia</taxon>
        <taxon>Tissierellales</taxon>
        <taxon>Peptoniphilaceae</taxon>
        <taxon>Peptoniphilus</taxon>
    </lineage>
</organism>
<dbReference type="GO" id="GO:0046872">
    <property type="term" value="F:metal ion binding"/>
    <property type="evidence" value="ECO:0007669"/>
    <property type="project" value="UniProtKB-KW"/>
</dbReference>
<dbReference type="OrthoDB" id="9804278at2"/>
<dbReference type="EMBL" id="AEEH01000043">
    <property type="protein sequence ID" value="EFM25191.1"/>
    <property type="molecule type" value="Genomic_DNA"/>
</dbReference>
<dbReference type="AlphaFoldDB" id="E0NLY0"/>
<protein>
    <submittedName>
        <fullName evidence="7">Ribonuclease, Rne/Rng family</fullName>
        <ecNumber evidence="7">3.1.4.-</ecNumber>
    </submittedName>
</protein>
<name>E0NLY0_9FIRM</name>
<evidence type="ECO:0000256" key="3">
    <source>
        <dbReference type="ARBA" id="ARBA00022801"/>
    </source>
</evidence>